<gene>
    <name evidence="3" type="ORF">SAMN02745149_00820</name>
</gene>
<evidence type="ECO:0000313" key="3">
    <source>
        <dbReference type="EMBL" id="SJZ33965.1"/>
    </source>
</evidence>
<dbReference type="AlphaFoldDB" id="A0A1T4JV43"/>
<evidence type="ECO:0000256" key="1">
    <source>
        <dbReference type="SAM" id="MobiDB-lite"/>
    </source>
</evidence>
<keyword evidence="4" id="KW-1185">Reference proteome</keyword>
<evidence type="ECO:0000256" key="2">
    <source>
        <dbReference type="SAM" id="Phobius"/>
    </source>
</evidence>
<feature type="transmembrane region" description="Helical" evidence="2">
    <location>
        <begin position="7"/>
        <end position="27"/>
    </location>
</feature>
<sequence>MGKKIRIFFVCFIILVLFSGALFFIGWTQFRVKADTAGVLVSKTGGVNENVIEGGEFSWHWEFLLPTNAQLRLFSTKPVMVEKRISGELPSGSVYAGLYKNSPDFSYNFDFLISAAVSKDSLPSLVKDGSLTDQDSLEKYINYAADDFIRSAVQKLISLPGQSSVFLPETIDYDALFKDIAVSSKYPGVEIRSVSVRNVRIPDCELYQKARDVCLQSQVPSFPRNDGAGTEDKSGSSAGGGQSLKKNAASDEEKALDLLNQLKSIFSEQ</sequence>
<evidence type="ECO:0000313" key="4">
    <source>
        <dbReference type="Proteomes" id="UP000190423"/>
    </source>
</evidence>
<accession>A0A1T4JV43</accession>
<keyword evidence="2" id="KW-0812">Transmembrane</keyword>
<feature type="region of interest" description="Disordered" evidence="1">
    <location>
        <begin position="221"/>
        <end position="249"/>
    </location>
</feature>
<dbReference type="Proteomes" id="UP000190423">
    <property type="component" value="Unassembled WGS sequence"/>
</dbReference>
<name>A0A1T4JV43_TREPO</name>
<keyword evidence="2" id="KW-1133">Transmembrane helix</keyword>
<evidence type="ECO:0008006" key="5">
    <source>
        <dbReference type="Google" id="ProtNLM"/>
    </source>
</evidence>
<keyword evidence="2" id="KW-0472">Membrane</keyword>
<reference evidence="3 4" key="1">
    <citation type="submission" date="2017-02" db="EMBL/GenBank/DDBJ databases">
        <authorList>
            <person name="Peterson S.W."/>
        </authorList>
    </citation>
    <scope>NUCLEOTIDE SEQUENCE [LARGE SCALE GENOMIC DNA]</scope>
    <source>
        <strain evidence="3 4">ATCC BAA-908</strain>
    </source>
</reference>
<protein>
    <recommendedName>
        <fullName evidence="5">SPFH domain / Band 7 family protein</fullName>
    </recommendedName>
</protein>
<dbReference type="STRING" id="261392.SAMN02745149_00820"/>
<organism evidence="3 4">
    <name type="scientific">Treponema porcinum</name>
    <dbReference type="NCBI Taxonomy" id="261392"/>
    <lineage>
        <taxon>Bacteria</taxon>
        <taxon>Pseudomonadati</taxon>
        <taxon>Spirochaetota</taxon>
        <taxon>Spirochaetia</taxon>
        <taxon>Spirochaetales</taxon>
        <taxon>Treponemataceae</taxon>
        <taxon>Treponema</taxon>
    </lineage>
</organism>
<dbReference type="EMBL" id="FUWG01000005">
    <property type="protein sequence ID" value="SJZ33965.1"/>
    <property type="molecule type" value="Genomic_DNA"/>
</dbReference>
<proteinExistence type="predicted"/>